<evidence type="ECO:0000256" key="5">
    <source>
        <dbReference type="ARBA" id="ARBA00022989"/>
    </source>
</evidence>
<keyword evidence="5 8" id="KW-1133">Transmembrane helix</keyword>
<dbReference type="InterPro" id="IPR000160">
    <property type="entry name" value="GGDEF_dom"/>
</dbReference>
<sequence>MGIQRNRSSFFPILVGVVTCCIAMTVTLLMTYAEYRWQRSMSVSHASEHAGQYKAILGKALAENLIVIDAVEGLLRLAPNPSYNDFQQLVKPLLDQRPTIKQVEVAPNAVIKLVYPHSEDNAIIGLDLRSLPGQRKVVEETIRSQRFRLAGPVNLIEGGYGAIARKPIFISPDGQHDGEQFWGFITLILDVNRLLSEIVSEESDTMTRYAIRGTDGLGAQGGVFFGSPDVFKQPVVTHTIPVPGGYWQLAASVDLSRISRRWEMLMFSLVGMVGSVVVGVLAGILVLQWQHLHTKATRDSLTRVYNRQRIQEMGAQEVQRAQRYNHPLSLIMIDLDSFKLINDRYGHLTGDQVLQESTDFIEHAVRGCDLVGRFGGEEFVVVLPECDVCEVAVVAERIRFELCRTLSIDYQQVNLSASLGTATLQRSECFEDMLNNADIALYEAKRTGKNRAIAFSPHLIST</sequence>
<proteinExistence type="predicted"/>
<gene>
    <name evidence="11" type="ORF">IOQ59_07550</name>
</gene>
<dbReference type="CDD" id="cd01949">
    <property type="entry name" value="GGDEF"/>
    <property type="match status" value="1"/>
</dbReference>
<dbReference type="GO" id="GO:1902201">
    <property type="term" value="P:negative regulation of bacterial-type flagellum-dependent cell motility"/>
    <property type="evidence" value="ECO:0007669"/>
    <property type="project" value="TreeGrafter"/>
</dbReference>
<dbReference type="InterPro" id="IPR050469">
    <property type="entry name" value="Diguanylate_Cyclase"/>
</dbReference>
<evidence type="ECO:0000256" key="3">
    <source>
        <dbReference type="ARBA" id="ARBA00012528"/>
    </source>
</evidence>
<evidence type="ECO:0000256" key="1">
    <source>
        <dbReference type="ARBA" id="ARBA00001946"/>
    </source>
</evidence>
<feature type="transmembrane region" description="Helical" evidence="8">
    <location>
        <begin position="265"/>
        <end position="289"/>
    </location>
</feature>
<evidence type="ECO:0000256" key="8">
    <source>
        <dbReference type="SAM" id="Phobius"/>
    </source>
</evidence>
<dbReference type="EMBL" id="JADEYS010000006">
    <property type="protein sequence ID" value="MBE9397114.1"/>
    <property type="molecule type" value="Genomic_DNA"/>
</dbReference>
<comment type="subcellular location">
    <subcellularLocation>
        <location evidence="2">Membrane</location>
    </subcellularLocation>
</comment>
<evidence type="ECO:0000313" key="11">
    <source>
        <dbReference type="EMBL" id="MBE9397114.1"/>
    </source>
</evidence>
<comment type="caution">
    <text evidence="11">The sequence shown here is derived from an EMBL/GenBank/DDBJ whole genome shotgun (WGS) entry which is preliminary data.</text>
</comment>
<dbReference type="Pfam" id="PF00990">
    <property type="entry name" value="GGDEF"/>
    <property type="match status" value="1"/>
</dbReference>
<dbReference type="Pfam" id="PF03924">
    <property type="entry name" value="CHASE"/>
    <property type="match status" value="1"/>
</dbReference>
<dbReference type="NCBIfam" id="TIGR00254">
    <property type="entry name" value="GGDEF"/>
    <property type="match status" value="1"/>
</dbReference>
<evidence type="ECO:0000256" key="2">
    <source>
        <dbReference type="ARBA" id="ARBA00004370"/>
    </source>
</evidence>
<dbReference type="Proteomes" id="UP000640333">
    <property type="component" value="Unassembled WGS sequence"/>
</dbReference>
<dbReference type="GO" id="GO:0043709">
    <property type="term" value="P:cell adhesion involved in single-species biofilm formation"/>
    <property type="evidence" value="ECO:0007669"/>
    <property type="project" value="TreeGrafter"/>
</dbReference>
<comment type="catalytic activity">
    <reaction evidence="7">
        <text>2 GTP = 3',3'-c-di-GMP + 2 diphosphate</text>
        <dbReference type="Rhea" id="RHEA:24898"/>
        <dbReference type="ChEBI" id="CHEBI:33019"/>
        <dbReference type="ChEBI" id="CHEBI:37565"/>
        <dbReference type="ChEBI" id="CHEBI:58805"/>
        <dbReference type="EC" id="2.7.7.65"/>
    </reaction>
</comment>
<evidence type="ECO:0000313" key="12">
    <source>
        <dbReference type="Proteomes" id="UP000640333"/>
    </source>
</evidence>
<dbReference type="RefSeq" id="WP_193952666.1">
    <property type="nucleotide sequence ID" value="NZ_JADEYS010000006.1"/>
</dbReference>
<feature type="domain" description="CHASE" evidence="9">
    <location>
        <begin position="107"/>
        <end position="250"/>
    </location>
</feature>
<evidence type="ECO:0000259" key="10">
    <source>
        <dbReference type="PROSITE" id="PS50887"/>
    </source>
</evidence>
<dbReference type="PANTHER" id="PTHR45138">
    <property type="entry name" value="REGULATORY COMPONENTS OF SENSORY TRANSDUCTION SYSTEM"/>
    <property type="match status" value="1"/>
</dbReference>
<feature type="transmembrane region" description="Helical" evidence="8">
    <location>
        <begin position="12"/>
        <end position="32"/>
    </location>
</feature>
<dbReference type="AlphaFoldDB" id="A0A8J7FCX8"/>
<evidence type="ECO:0000259" key="9">
    <source>
        <dbReference type="PROSITE" id="PS50839"/>
    </source>
</evidence>
<evidence type="ECO:0000256" key="7">
    <source>
        <dbReference type="ARBA" id="ARBA00034247"/>
    </source>
</evidence>
<dbReference type="SMART" id="SM01079">
    <property type="entry name" value="CHASE"/>
    <property type="match status" value="1"/>
</dbReference>
<evidence type="ECO:0000256" key="6">
    <source>
        <dbReference type="ARBA" id="ARBA00023136"/>
    </source>
</evidence>
<dbReference type="InterPro" id="IPR042240">
    <property type="entry name" value="CHASE_sf"/>
</dbReference>
<dbReference type="InterPro" id="IPR043128">
    <property type="entry name" value="Rev_trsase/Diguanyl_cyclase"/>
</dbReference>
<dbReference type="SUPFAM" id="SSF55073">
    <property type="entry name" value="Nucleotide cyclase"/>
    <property type="match status" value="1"/>
</dbReference>
<dbReference type="PROSITE" id="PS50839">
    <property type="entry name" value="CHASE"/>
    <property type="match status" value="1"/>
</dbReference>
<name>A0A8J7FCX8_9GAMM</name>
<dbReference type="Gene3D" id="3.30.70.270">
    <property type="match status" value="1"/>
</dbReference>
<dbReference type="Gene3D" id="3.30.450.350">
    <property type="entry name" value="CHASE domain"/>
    <property type="match status" value="1"/>
</dbReference>
<keyword evidence="6 8" id="KW-0472">Membrane</keyword>
<feature type="domain" description="GGDEF" evidence="10">
    <location>
        <begin position="326"/>
        <end position="457"/>
    </location>
</feature>
<organism evidence="11 12">
    <name type="scientific">Pontibacterium sinense</name>
    <dbReference type="NCBI Taxonomy" id="2781979"/>
    <lineage>
        <taxon>Bacteria</taxon>
        <taxon>Pseudomonadati</taxon>
        <taxon>Pseudomonadota</taxon>
        <taxon>Gammaproteobacteria</taxon>
        <taxon>Oceanospirillales</taxon>
        <taxon>Oceanospirillaceae</taxon>
        <taxon>Pontibacterium</taxon>
    </lineage>
</organism>
<dbReference type="EC" id="2.7.7.65" evidence="3"/>
<accession>A0A8J7FCX8</accession>
<reference evidence="11" key="1">
    <citation type="submission" date="2020-10" db="EMBL/GenBank/DDBJ databases">
        <title>Bacterium isolated from coastal waters sediment.</title>
        <authorList>
            <person name="Chen R.-J."/>
            <person name="Lu D.-C."/>
            <person name="Zhu K.-L."/>
            <person name="Du Z.-J."/>
        </authorList>
    </citation>
    <scope>NUCLEOTIDE SEQUENCE</scope>
    <source>
        <strain evidence="11">N1Y112</strain>
    </source>
</reference>
<dbReference type="InterPro" id="IPR006189">
    <property type="entry name" value="CHASE_dom"/>
</dbReference>
<dbReference type="PROSITE" id="PS50887">
    <property type="entry name" value="GGDEF"/>
    <property type="match status" value="1"/>
</dbReference>
<dbReference type="FunFam" id="3.30.70.270:FF:000001">
    <property type="entry name" value="Diguanylate cyclase domain protein"/>
    <property type="match status" value="1"/>
</dbReference>
<keyword evidence="12" id="KW-1185">Reference proteome</keyword>
<keyword evidence="4 8" id="KW-0812">Transmembrane</keyword>
<comment type="cofactor">
    <cofactor evidence="1">
        <name>Mg(2+)</name>
        <dbReference type="ChEBI" id="CHEBI:18420"/>
    </cofactor>
</comment>
<dbReference type="PANTHER" id="PTHR45138:SF9">
    <property type="entry name" value="DIGUANYLATE CYCLASE DGCM-RELATED"/>
    <property type="match status" value="1"/>
</dbReference>
<dbReference type="InterPro" id="IPR029787">
    <property type="entry name" value="Nucleotide_cyclase"/>
</dbReference>
<dbReference type="SMART" id="SM00267">
    <property type="entry name" value="GGDEF"/>
    <property type="match status" value="1"/>
</dbReference>
<evidence type="ECO:0000256" key="4">
    <source>
        <dbReference type="ARBA" id="ARBA00022692"/>
    </source>
</evidence>
<protein>
    <recommendedName>
        <fullName evidence="3">diguanylate cyclase</fullName>
        <ecNumber evidence="3">2.7.7.65</ecNumber>
    </recommendedName>
</protein>
<dbReference type="GO" id="GO:0007165">
    <property type="term" value="P:signal transduction"/>
    <property type="evidence" value="ECO:0007669"/>
    <property type="project" value="UniProtKB-ARBA"/>
</dbReference>
<dbReference type="GO" id="GO:0005886">
    <property type="term" value="C:plasma membrane"/>
    <property type="evidence" value="ECO:0007669"/>
    <property type="project" value="TreeGrafter"/>
</dbReference>
<dbReference type="GO" id="GO:0052621">
    <property type="term" value="F:diguanylate cyclase activity"/>
    <property type="evidence" value="ECO:0007669"/>
    <property type="project" value="UniProtKB-EC"/>
</dbReference>